<keyword evidence="2" id="KW-1185">Reference proteome</keyword>
<dbReference type="Proteomes" id="UP001060771">
    <property type="component" value="Chromosome"/>
</dbReference>
<protein>
    <submittedName>
        <fullName evidence="1">Uncharacterized protein</fullName>
    </submittedName>
</protein>
<name>A0ABN6SPX1_9CREN</name>
<accession>A0ABN6SPX1</accession>
<organism evidence="1 2">
    <name type="scientific">Vulcanisaeta souniana JCM 11219</name>
    <dbReference type="NCBI Taxonomy" id="1293586"/>
    <lineage>
        <taxon>Archaea</taxon>
        <taxon>Thermoproteota</taxon>
        <taxon>Thermoprotei</taxon>
        <taxon>Thermoproteales</taxon>
        <taxon>Thermoproteaceae</taxon>
        <taxon>Vulcanisaeta</taxon>
    </lineage>
</organism>
<sequence>MLNFASCSISKFKELNTKYCKILIKINDKILQFTLILIT</sequence>
<proteinExistence type="predicted"/>
<reference evidence="2" key="1">
    <citation type="submission" date="2022-09" db="EMBL/GenBank/DDBJ databases">
        <title>Complete genome sequence of Vulcanisaeta souniana.</title>
        <authorList>
            <person name="Kato S."/>
            <person name="Itoh T."/>
            <person name="Ohkuma M."/>
        </authorList>
    </citation>
    <scope>NUCLEOTIDE SEQUENCE [LARGE SCALE GENOMIC DNA]</scope>
    <source>
        <strain evidence="2">JCM 11219</strain>
    </source>
</reference>
<evidence type="ECO:0000313" key="2">
    <source>
        <dbReference type="Proteomes" id="UP001060771"/>
    </source>
</evidence>
<gene>
    <name evidence="1" type="ORF">Vsou_01390</name>
</gene>
<evidence type="ECO:0000313" key="1">
    <source>
        <dbReference type="EMBL" id="BDR91046.1"/>
    </source>
</evidence>
<dbReference type="EMBL" id="AP026830">
    <property type="protein sequence ID" value="BDR91046.1"/>
    <property type="molecule type" value="Genomic_DNA"/>
</dbReference>